<name>A0A087D6W2_9BIFI</name>
<evidence type="ECO:0000313" key="1">
    <source>
        <dbReference type="EMBL" id="KFI91262.1"/>
    </source>
</evidence>
<dbReference type="OrthoDB" id="158656at2"/>
<comment type="caution">
    <text evidence="1">The sequence shown here is derived from an EMBL/GenBank/DDBJ whole genome shotgun (WGS) entry which is preliminary data.</text>
</comment>
<protein>
    <submittedName>
        <fullName evidence="1">Uncharacterized protein</fullName>
    </submittedName>
</protein>
<dbReference type="RefSeq" id="WP_051917530.1">
    <property type="nucleotide sequence ID" value="NZ_JDUT01000006.1"/>
</dbReference>
<gene>
    <name evidence="1" type="ORF">BISA_1861</name>
</gene>
<proteinExistence type="predicted"/>
<dbReference type="Proteomes" id="UP000029066">
    <property type="component" value="Unassembled WGS sequence"/>
</dbReference>
<organism evidence="1 2">
    <name type="scientific">Bifidobacterium saguini DSM 23967</name>
    <dbReference type="NCBI Taxonomy" id="1437607"/>
    <lineage>
        <taxon>Bacteria</taxon>
        <taxon>Bacillati</taxon>
        <taxon>Actinomycetota</taxon>
        <taxon>Actinomycetes</taxon>
        <taxon>Bifidobacteriales</taxon>
        <taxon>Bifidobacteriaceae</taxon>
        <taxon>Bifidobacterium</taxon>
    </lineage>
</organism>
<dbReference type="AlphaFoldDB" id="A0A087D6W2"/>
<accession>A0A087D6W2</accession>
<dbReference type="EMBL" id="JGZN01000016">
    <property type="protein sequence ID" value="KFI91262.1"/>
    <property type="molecule type" value="Genomic_DNA"/>
</dbReference>
<evidence type="ECO:0000313" key="2">
    <source>
        <dbReference type="Proteomes" id="UP000029066"/>
    </source>
</evidence>
<sequence>MSNISVQVAEVNDSFFNPCLADNPCVSRYNLRKADFANTMTDIYEFMGDLNAMSVERGWGRFEDMLQLQALSNVLSNLLNSTMAKHSRELVVNTLPNGHPDLIRTGIYQNNLVAEAEDGVEMKATRNTGAAVDMHSAREQDLCTFVYQVDERRDDPGVPIADRLPLTFTGIFLGHVTEDDYRHNERGERGTRTATLSAEGLSSYRLNWVYLTNELRGKTWARRTLNLPML</sequence>
<reference evidence="1 2" key="1">
    <citation type="submission" date="2014-03" db="EMBL/GenBank/DDBJ databases">
        <title>Genomics of Bifidobacteria.</title>
        <authorList>
            <person name="Ventura M."/>
            <person name="Milani C."/>
            <person name="Lugli G.A."/>
        </authorList>
    </citation>
    <scope>NUCLEOTIDE SEQUENCE [LARGE SCALE GENOMIC DNA]</scope>
    <source>
        <strain evidence="1 2">DSM 23967</strain>
    </source>
</reference>